<dbReference type="SUPFAM" id="SSF55874">
    <property type="entry name" value="ATPase domain of HSP90 chaperone/DNA topoisomerase II/histidine kinase"/>
    <property type="match status" value="1"/>
</dbReference>
<evidence type="ECO:0000256" key="3">
    <source>
        <dbReference type="ARBA" id="ARBA00022553"/>
    </source>
</evidence>
<dbReference type="Pfam" id="PF00512">
    <property type="entry name" value="HisKA"/>
    <property type="match status" value="1"/>
</dbReference>
<dbReference type="FunFam" id="3.30.565.10:FF:000010">
    <property type="entry name" value="Sensor histidine kinase RcsC"/>
    <property type="match status" value="1"/>
</dbReference>
<dbReference type="Pfam" id="PF13188">
    <property type="entry name" value="PAS_8"/>
    <property type="match status" value="1"/>
</dbReference>
<dbReference type="InterPro" id="IPR003661">
    <property type="entry name" value="HisK_dim/P_dom"/>
</dbReference>
<dbReference type="SMART" id="SM00388">
    <property type="entry name" value="HisKA"/>
    <property type="match status" value="1"/>
</dbReference>
<comment type="caution">
    <text evidence="10">The sequence shown here is derived from an EMBL/GenBank/DDBJ whole genome shotgun (WGS) entry which is preliminary data.</text>
</comment>
<accession>A0A146G5L5</accession>
<evidence type="ECO:0000256" key="1">
    <source>
        <dbReference type="ARBA" id="ARBA00000085"/>
    </source>
</evidence>
<evidence type="ECO:0000313" key="10">
    <source>
        <dbReference type="EMBL" id="GAT32692.1"/>
    </source>
</evidence>
<dbReference type="Proteomes" id="UP000076023">
    <property type="component" value="Unassembled WGS sequence"/>
</dbReference>
<dbReference type="CDD" id="cd00130">
    <property type="entry name" value="PAS"/>
    <property type="match status" value="1"/>
</dbReference>
<dbReference type="RefSeq" id="WP_075078512.1">
    <property type="nucleotide sequence ID" value="NZ_BDCO01000002.1"/>
</dbReference>
<dbReference type="InterPro" id="IPR005467">
    <property type="entry name" value="His_kinase_dom"/>
</dbReference>
<dbReference type="PROSITE" id="PS50109">
    <property type="entry name" value="HIS_KIN"/>
    <property type="match status" value="1"/>
</dbReference>
<dbReference type="InterPro" id="IPR036097">
    <property type="entry name" value="HisK_dim/P_sf"/>
</dbReference>
<dbReference type="CDD" id="cd17580">
    <property type="entry name" value="REC_2_DhkD-like"/>
    <property type="match status" value="1"/>
</dbReference>
<dbReference type="AlphaFoldDB" id="A0A146G5L5"/>
<dbReference type="Pfam" id="PF02518">
    <property type="entry name" value="HATPase_c"/>
    <property type="match status" value="1"/>
</dbReference>
<dbReference type="GO" id="GO:0000155">
    <property type="term" value="F:phosphorelay sensor kinase activity"/>
    <property type="evidence" value="ECO:0007669"/>
    <property type="project" value="InterPro"/>
</dbReference>
<dbReference type="SUPFAM" id="SSF55785">
    <property type="entry name" value="PYP-like sensor domain (PAS domain)"/>
    <property type="match status" value="1"/>
</dbReference>
<dbReference type="InterPro" id="IPR036890">
    <property type="entry name" value="HATPase_C_sf"/>
</dbReference>
<dbReference type="PANTHER" id="PTHR43047">
    <property type="entry name" value="TWO-COMPONENT HISTIDINE PROTEIN KINASE"/>
    <property type="match status" value="1"/>
</dbReference>
<dbReference type="PRINTS" id="PR00344">
    <property type="entry name" value="BCTRLSENSOR"/>
</dbReference>
<feature type="domain" description="PAS" evidence="9">
    <location>
        <begin position="69"/>
        <end position="117"/>
    </location>
</feature>
<reference evidence="11" key="1">
    <citation type="journal article" date="2017" name="Genome Announc.">
        <title>Draft Genome Sequence of Terrimicrobium sacchariphilum NM-5T, a Facultative Anaerobic Soil Bacterium of the Class Spartobacteria.</title>
        <authorList>
            <person name="Qiu Y.L."/>
            <person name="Tourlousse D.M."/>
            <person name="Matsuura N."/>
            <person name="Ohashi A."/>
            <person name="Sekiguchi Y."/>
        </authorList>
    </citation>
    <scope>NUCLEOTIDE SEQUENCE [LARGE SCALE GENOMIC DNA]</scope>
    <source>
        <strain evidence="11">NM-5</strain>
    </source>
</reference>
<gene>
    <name evidence="10" type="ORF">TSACC_21092</name>
</gene>
<comment type="catalytic activity">
    <reaction evidence="1">
        <text>ATP + protein L-histidine = ADP + protein N-phospho-L-histidine.</text>
        <dbReference type="EC" id="2.7.13.3"/>
    </reaction>
</comment>
<evidence type="ECO:0000256" key="5">
    <source>
        <dbReference type="ARBA" id="ARBA00022777"/>
    </source>
</evidence>
<dbReference type="CDD" id="cd00082">
    <property type="entry name" value="HisKA"/>
    <property type="match status" value="1"/>
</dbReference>
<dbReference type="InParanoid" id="A0A146G5L5"/>
<evidence type="ECO:0000256" key="6">
    <source>
        <dbReference type="PROSITE-ProRule" id="PRU00169"/>
    </source>
</evidence>
<feature type="domain" description="Response regulatory" evidence="8">
    <location>
        <begin position="447"/>
        <end position="561"/>
    </location>
</feature>
<keyword evidence="4" id="KW-0808">Transferase</keyword>
<dbReference type="NCBIfam" id="TIGR00229">
    <property type="entry name" value="sensory_box"/>
    <property type="match status" value="1"/>
</dbReference>
<evidence type="ECO:0000256" key="4">
    <source>
        <dbReference type="ARBA" id="ARBA00022679"/>
    </source>
</evidence>
<keyword evidence="11" id="KW-1185">Reference proteome</keyword>
<dbReference type="PROSITE" id="PS50110">
    <property type="entry name" value="RESPONSE_REGULATORY"/>
    <property type="match status" value="1"/>
</dbReference>
<sequence>MNGNPGEPPAESAENAGNRGVWLSPTEFGQLQASLHEAQETLNAIRNGEVDAVVVTGSKGNKIYSLSGAEHPYRIYVEQMQEGAVTVTPEGLILYCNQRFAEMLGEPLDQVISSQLIPRLDAESWAAISTVLGDHEGATKHESFLQCAEGVALPVHFTASPLPLMDQTVICLVVTDLSLQKSGEVLRLAKEVAERSSAAKDSFLAALSHELRTPLTPALMGVATLQQERGLPAGVLTHLSMIRRNIELEIRLIDDLLDLTRIAHGKFELQDAEMDINSVLDRVLEICRSTWEAKNLTLTVERSAVDTRTVGDVVRLQQVLWNVIRNAVKFTPSGGSIWITTENPTPGAFRISVRDSGIGFNAAEEPQLFQPFEQVGREITRLFGGLGLGLSISRSIVSAHGGRIWGESPGPNKGATFHVEIPLRRSAQPSQQDDAMEAEPGMRRSLVILLVEDHDDTRQLLQMILSQKGHAVHAAATGEDALALAEKESFHLVISDLGLPDISGSALMSQLRSRYPKLRGVAVSGYGMEEDVRRSKESGFDHHLTKPVDPARLDRLIGELAQEIL</sequence>
<dbReference type="OrthoDB" id="176608at2"/>
<dbReference type="SMART" id="SM00091">
    <property type="entry name" value="PAS"/>
    <property type="match status" value="1"/>
</dbReference>
<dbReference type="InterPro" id="IPR000014">
    <property type="entry name" value="PAS"/>
</dbReference>
<evidence type="ECO:0000259" key="8">
    <source>
        <dbReference type="PROSITE" id="PS50110"/>
    </source>
</evidence>
<dbReference type="EMBL" id="BDCO01000002">
    <property type="protein sequence ID" value="GAT32692.1"/>
    <property type="molecule type" value="Genomic_DNA"/>
</dbReference>
<dbReference type="SMART" id="SM00448">
    <property type="entry name" value="REC"/>
    <property type="match status" value="1"/>
</dbReference>
<dbReference type="SUPFAM" id="SSF47384">
    <property type="entry name" value="Homodimeric domain of signal transducing histidine kinase"/>
    <property type="match status" value="1"/>
</dbReference>
<feature type="modified residue" description="4-aspartylphosphate" evidence="6">
    <location>
        <position position="496"/>
    </location>
</feature>
<dbReference type="PROSITE" id="PS50112">
    <property type="entry name" value="PAS"/>
    <property type="match status" value="1"/>
</dbReference>
<keyword evidence="5" id="KW-0418">Kinase</keyword>
<evidence type="ECO:0000313" key="11">
    <source>
        <dbReference type="Proteomes" id="UP000076023"/>
    </source>
</evidence>
<name>A0A146G5L5_TERSA</name>
<organism evidence="10 11">
    <name type="scientific">Terrimicrobium sacchariphilum</name>
    <dbReference type="NCBI Taxonomy" id="690879"/>
    <lineage>
        <taxon>Bacteria</taxon>
        <taxon>Pseudomonadati</taxon>
        <taxon>Verrucomicrobiota</taxon>
        <taxon>Terrimicrobiia</taxon>
        <taxon>Terrimicrobiales</taxon>
        <taxon>Terrimicrobiaceae</taxon>
        <taxon>Terrimicrobium</taxon>
    </lineage>
</organism>
<dbReference type="InterPro" id="IPR011006">
    <property type="entry name" value="CheY-like_superfamily"/>
</dbReference>
<evidence type="ECO:0000259" key="7">
    <source>
        <dbReference type="PROSITE" id="PS50109"/>
    </source>
</evidence>
<evidence type="ECO:0000256" key="2">
    <source>
        <dbReference type="ARBA" id="ARBA00012438"/>
    </source>
</evidence>
<protein>
    <recommendedName>
        <fullName evidence="2">histidine kinase</fullName>
        <ecNumber evidence="2">2.7.13.3</ecNumber>
    </recommendedName>
</protein>
<feature type="domain" description="Histidine kinase" evidence="7">
    <location>
        <begin position="206"/>
        <end position="425"/>
    </location>
</feature>
<dbReference type="SUPFAM" id="SSF52172">
    <property type="entry name" value="CheY-like"/>
    <property type="match status" value="1"/>
</dbReference>
<dbReference type="InterPro" id="IPR001789">
    <property type="entry name" value="Sig_transdc_resp-reg_receiver"/>
</dbReference>
<dbReference type="Gene3D" id="3.30.565.10">
    <property type="entry name" value="Histidine kinase-like ATPase, C-terminal domain"/>
    <property type="match status" value="1"/>
</dbReference>
<dbReference type="Pfam" id="PF00072">
    <property type="entry name" value="Response_reg"/>
    <property type="match status" value="1"/>
</dbReference>
<keyword evidence="3 6" id="KW-0597">Phosphoprotein</keyword>
<dbReference type="SMART" id="SM00387">
    <property type="entry name" value="HATPase_c"/>
    <property type="match status" value="1"/>
</dbReference>
<dbReference type="Gene3D" id="3.30.450.20">
    <property type="entry name" value="PAS domain"/>
    <property type="match status" value="1"/>
</dbReference>
<dbReference type="InterPro" id="IPR003594">
    <property type="entry name" value="HATPase_dom"/>
</dbReference>
<dbReference type="Gene3D" id="3.40.50.2300">
    <property type="match status" value="1"/>
</dbReference>
<proteinExistence type="predicted"/>
<dbReference type="InterPro" id="IPR035965">
    <property type="entry name" value="PAS-like_dom_sf"/>
</dbReference>
<dbReference type="InterPro" id="IPR004358">
    <property type="entry name" value="Sig_transdc_His_kin-like_C"/>
</dbReference>
<dbReference type="EC" id="2.7.13.3" evidence="2"/>
<evidence type="ECO:0000259" key="9">
    <source>
        <dbReference type="PROSITE" id="PS50112"/>
    </source>
</evidence>
<dbReference type="Gene3D" id="1.10.287.130">
    <property type="match status" value="1"/>
</dbReference>
<dbReference type="STRING" id="690879.TSACC_21092"/>